<proteinExistence type="predicted"/>
<evidence type="ECO:0008006" key="4">
    <source>
        <dbReference type="Google" id="ProtNLM"/>
    </source>
</evidence>
<sequence>MLEHAQKYASPIRAKPPLENTNACSTASHGELTEAPSRKNLSTIEQVDSEEESEDETFVHQNLPDKLMEENERLEQAGNKDSQIPVDDGARPVSTDINKQCPATSPLLGIAEPIAANTSLRLLSMRECVTYLKDNIVHFVPKDLNLSTSINNMLTDIIEYKKHCALVKKIIKQKKKDNLKKFAESLHFCSYPNYQKVEGALNKISPPWVQTDPHWMPRCDDNTFLNHPFDFVEFNVALESKNKKSSPGLDGIDFDIVDRLPLKFKLLLLDIYNEMYQKMNFPEDWQNVFVHLINKPDGDSVIPISLTSCLCKLFESLVKK</sequence>
<dbReference type="AlphaFoldDB" id="A0A232EJS9"/>
<feature type="compositionally biased region" description="Polar residues" evidence="1">
    <location>
        <begin position="19"/>
        <end position="28"/>
    </location>
</feature>
<dbReference type="STRING" id="543379.A0A232EJS9"/>
<evidence type="ECO:0000256" key="1">
    <source>
        <dbReference type="SAM" id="MobiDB-lite"/>
    </source>
</evidence>
<dbReference type="Proteomes" id="UP000215335">
    <property type="component" value="Unassembled WGS sequence"/>
</dbReference>
<dbReference type="EMBL" id="NNAY01003941">
    <property type="protein sequence ID" value="OXU18619.1"/>
    <property type="molecule type" value="Genomic_DNA"/>
</dbReference>
<evidence type="ECO:0000313" key="2">
    <source>
        <dbReference type="EMBL" id="OXU18619.1"/>
    </source>
</evidence>
<reference evidence="2 3" key="1">
    <citation type="journal article" date="2017" name="Curr. Biol.">
        <title>The Evolution of Venom by Co-option of Single-Copy Genes.</title>
        <authorList>
            <person name="Martinson E.O."/>
            <person name="Mrinalini"/>
            <person name="Kelkar Y.D."/>
            <person name="Chang C.H."/>
            <person name="Werren J.H."/>
        </authorList>
    </citation>
    <scope>NUCLEOTIDE SEQUENCE [LARGE SCALE GENOMIC DNA]</scope>
    <source>
        <strain evidence="2 3">Alberta</strain>
        <tissue evidence="2">Whole body</tissue>
    </source>
</reference>
<comment type="caution">
    <text evidence="2">The sequence shown here is derived from an EMBL/GenBank/DDBJ whole genome shotgun (WGS) entry which is preliminary data.</text>
</comment>
<accession>A0A232EJS9</accession>
<keyword evidence="3" id="KW-1185">Reference proteome</keyword>
<protein>
    <recommendedName>
        <fullName evidence="4">Reverse transcriptase domain-containing protein</fullName>
    </recommendedName>
</protein>
<name>A0A232EJS9_9HYME</name>
<organism evidence="2 3">
    <name type="scientific">Trichomalopsis sarcophagae</name>
    <dbReference type="NCBI Taxonomy" id="543379"/>
    <lineage>
        <taxon>Eukaryota</taxon>
        <taxon>Metazoa</taxon>
        <taxon>Ecdysozoa</taxon>
        <taxon>Arthropoda</taxon>
        <taxon>Hexapoda</taxon>
        <taxon>Insecta</taxon>
        <taxon>Pterygota</taxon>
        <taxon>Neoptera</taxon>
        <taxon>Endopterygota</taxon>
        <taxon>Hymenoptera</taxon>
        <taxon>Apocrita</taxon>
        <taxon>Proctotrupomorpha</taxon>
        <taxon>Chalcidoidea</taxon>
        <taxon>Pteromalidae</taxon>
        <taxon>Pteromalinae</taxon>
        <taxon>Trichomalopsis</taxon>
    </lineage>
</organism>
<evidence type="ECO:0000313" key="3">
    <source>
        <dbReference type="Proteomes" id="UP000215335"/>
    </source>
</evidence>
<feature type="compositionally biased region" description="Acidic residues" evidence="1">
    <location>
        <begin position="47"/>
        <end position="56"/>
    </location>
</feature>
<gene>
    <name evidence="2" type="ORF">TSAR_001807</name>
</gene>
<feature type="region of interest" description="Disordered" evidence="1">
    <location>
        <begin position="1"/>
        <end position="61"/>
    </location>
</feature>